<dbReference type="InterPro" id="IPR008984">
    <property type="entry name" value="SMAD_FHA_dom_sf"/>
</dbReference>
<dbReference type="CDD" id="cd22701">
    <property type="entry name" value="FHA_FKH1-like"/>
    <property type="match status" value="1"/>
</dbReference>
<dbReference type="SUPFAM" id="SSF46785">
    <property type="entry name" value="Winged helix' DNA-binding domain"/>
    <property type="match status" value="1"/>
</dbReference>
<feature type="region of interest" description="Disordered" evidence="7">
    <location>
        <begin position="277"/>
        <end position="334"/>
    </location>
</feature>
<sequence length="1236" mass="135547">MPPSKRKARRKPTELPESSELDLPDSSPSRPSAKKRKVVSLPPRLSTHKATQKLTCSQKQVNGSRAAPARKKSVTPEPEPEPTHALDSSDDDTEEISRSDLIDSVVSYLQVSKEPIVARTEYSNDKVQSNSPQKVSAYAKIAGRDWTYFVREQSVNFGRPPDDRPNLNGASSPMADLKDVLPVHIDLGPSKIVSRHHASIYYDADYPVDEGGWHVRVNGRNGVRVNNVLIKKGLRKQIKSGDILEIAGTQMMFVTPGDKVEIDPYFIERAKALAAGEEISPTQPQPEPAHYEVSAGPAPSFPSLAPAPPDFKREATPPAQTADGKSQRGVFDSKMPMSPMYGRGMMMESTQEIDYSRDSAKDLKPPFSYATMIAQAIFSSEEEKLTLSNIYSFIADKYAFYRHSNSGWQNSIRHNLSLNKAFQKVPRRTDEPGKGMKWQIAPEFRQEYWKKQARRGGSAPSSPASGKEVNPNFRGPNGQNLGYDTSMVSQFSARDMSDRAGPPASAKLSLPFPPFNPRQQPYPPSPSLAPPTSQPGEAVTPQRRRTDTQNTIPDMDLEESPSRYGNAAPTPHVRNNVPMYTLPSSVPPPHHSPTNPTLSSSYLDTPFHPSQHSIITPAPLRQNPRLAPPSTLVAPSKFMPESSPAGPQGLFWKGIMGATPGQPLPDLSPVKDEDPRTNGIDRTVMSSSPPPMDASMGSPSKPARSSQAPHSSSSAKKRDESPANPPRLNGAAVDEDGKLTRSFPGSGIPATGVNGQMGPSRFNTHLPANNAETTTNRDVDDEDGDGGFDLAKGFAPIAGGSFHSQRSGSLGVARAGSPALVFLTTPSFTHIAPESGSLICYVSPSKTATRPQQKQQQQQQEEEELLPSRSAMFRRLPHTLPPDPVFEPDLAKLGFFINGEDQIRSVQSPDRKFQYKINRNERWNEVHKSAVRKIISDRLASLGCDTVRLPLGAGESENHVPILVSKDIATKSRVTVFFGDRNLEPGILSWRTIGEAGIKHGSLVEFSEALLSVPVLETTPTSKSTSLSVPGLIVANPCQLLWYRGGGRAVSPYEWLCLPRPSAVHEAPRVDNVKNKIPGNCDYVEHVSYMFDKVIPSLVDKDAKLDLIGLEYTGSAMMEYLGNSWSGRINGISLVVPQHKEPDLVASGAPSDFINFMSKRCRAYLVSPSPIETPIAGRDELGCNCYASGEHMDPVTAIVRCWRHILDWFNMLYVNPDYEEPEFEVIKEDEEVNLGW</sequence>
<dbReference type="GO" id="GO:0000978">
    <property type="term" value="F:RNA polymerase II cis-regulatory region sequence-specific DNA binding"/>
    <property type="evidence" value="ECO:0007669"/>
    <property type="project" value="TreeGrafter"/>
</dbReference>
<keyword evidence="11" id="KW-1185">Reference proteome</keyword>
<dbReference type="Pfam" id="PF00498">
    <property type="entry name" value="FHA"/>
    <property type="match status" value="1"/>
</dbReference>
<dbReference type="InterPro" id="IPR053858">
    <property type="entry name" value="Arb2_dom"/>
</dbReference>
<keyword evidence="5 6" id="KW-0539">Nucleus</keyword>
<feature type="compositionally biased region" description="Pro residues" evidence="7">
    <location>
        <begin position="511"/>
        <end position="533"/>
    </location>
</feature>
<dbReference type="InterPro" id="IPR018122">
    <property type="entry name" value="TF_fork_head_CS_1"/>
</dbReference>
<dbReference type="PANTHER" id="PTHR45881:SF1">
    <property type="entry name" value="FORK HEAD PROTEIN HOMOLOG 2"/>
    <property type="match status" value="1"/>
</dbReference>
<feature type="compositionally biased region" description="Low complexity" evidence="7">
    <location>
        <begin position="455"/>
        <end position="466"/>
    </location>
</feature>
<dbReference type="OrthoDB" id="5954824at2759"/>
<dbReference type="PROSITE" id="PS00658">
    <property type="entry name" value="FORK_HEAD_2"/>
    <property type="match status" value="1"/>
</dbReference>
<evidence type="ECO:0000256" key="5">
    <source>
        <dbReference type="ARBA" id="ARBA00023242"/>
    </source>
</evidence>
<dbReference type="PRINTS" id="PR00053">
    <property type="entry name" value="FORKHEAD"/>
</dbReference>
<feature type="region of interest" description="Disordered" evidence="7">
    <location>
        <begin position="449"/>
        <end position="601"/>
    </location>
</feature>
<evidence type="ECO:0000259" key="9">
    <source>
        <dbReference type="PROSITE" id="PS50039"/>
    </source>
</evidence>
<evidence type="ECO:0000256" key="2">
    <source>
        <dbReference type="ARBA" id="ARBA00023015"/>
    </source>
</evidence>
<reference evidence="10 11" key="1">
    <citation type="submission" date="2016-04" db="EMBL/GenBank/DDBJ databases">
        <title>Draft genome of Fonsecaea erecta CBS 125763.</title>
        <authorList>
            <person name="Weiss V.A."/>
            <person name="Vicente V.A."/>
            <person name="Raittz R.T."/>
            <person name="Moreno L.F."/>
            <person name="De Souza E.M."/>
            <person name="Pedrosa F.O."/>
            <person name="Steffens M.B."/>
            <person name="Faoro H."/>
            <person name="Tadra-Sfeir M.Z."/>
            <person name="Najafzadeh M.J."/>
            <person name="Felipe M.S."/>
            <person name="Teixeira M."/>
            <person name="Sun J."/>
            <person name="Xi L."/>
            <person name="Gomes R."/>
            <person name="De Azevedo C.M."/>
            <person name="Salgado C.G."/>
            <person name="Da Silva M.B."/>
            <person name="Nascimento M.F."/>
            <person name="Queiroz-Telles F."/>
            <person name="Attili D.S."/>
            <person name="Gorbushina A."/>
        </authorList>
    </citation>
    <scope>NUCLEOTIDE SEQUENCE [LARGE SCALE GENOMIC DNA]</scope>
    <source>
        <strain evidence="10 11">CBS 125763</strain>
    </source>
</reference>
<dbReference type="SUPFAM" id="SSF49879">
    <property type="entry name" value="SMAD/FHA domain"/>
    <property type="match status" value="1"/>
</dbReference>
<dbReference type="AlphaFoldDB" id="A0A178ZCK5"/>
<evidence type="ECO:0000259" key="8">
    <source>
        <dbReference type="PROSITE" id="PS50006"/>
    </source>
</evidence>
<dbReference type="InterPro" id="IPR036390">
    <property type="entry name" value="WH_DNA-bd_sf"/>
</dbReference>
<feature type="region of interest" description="Disordered" evidence="7">
    <location>
        <begin position="639"/>
        <end position="786"/>
    </location>
</feature>
<keyword evidence="4" id="KW-0804">Transcription</keyword>
<feature type="compositionally biased region" description="Basic residues" evidence="7">
    <location>
        <begin position="1"/>
        <end position="10"/>
    </location>
</feature>
<feature type="compositionally biased region" description="Polar residues" evidence="7">
    <location>
        <begin position="761"/>
        <end position="776"/>
    </location>
</feature>
<evidence type="ECO:0000256" key="6">
    <source>
        <dbReference type="PROSITE-ProRule" id="PRU00089"/>
    </source>
</evidence>
<dbReference type="GO" id="GO:0000981">
    <property type="term" value="F:DNA-binding transcription factor activity, RNA polymerase II-specific"/>
    <property type="evidence" value="ECO:0007669"/>
    <property type="project" value="TreeGrafter"/>
</dbReference>
<feature type="region of interest" description="Disordered" evidence="7">
    <location>
        <begin position="846"/>
        <end position="865"/>
    </location>
</feature>
<dbReference type="GeneID" id="30012394"/>
<dbReference type="InterPro" id="IPR000253">
    <property type="entry name" value="FHA_dom"/>
</dbReference>
<dbReference type="Gene3D" id="2.60.200.20">
    <property type="match status" value="1"/>
</dbReference>
<comment type="subcellular location">
    <subcellularLocation>
        <location evidence="1 6">Nucleus</location>
    </subcellularLocation>
</comment>
<dbReference type="FunFam" id="1.10.10.10:FF:000030">
    <property type="entry name" value="Forkhead box protein K2"/>
    <property type="match status" value="1"/>
</dbReference>
<proteinExistence type="predicted"/>
<dbReference type="PROSITE" id="PS50039">
    <property type="entry name" value="FORK_HEAD_3"/>
    <property type="match status" value="1"/>
</dbReference>
<accession>A0A178ZCK5</accession>
<dbReference type="Pfam" id="PF00250">
    <property type="entry name" value="Forkhead"/>
    <property type="match status" value="1"/>
</dbReference>
<feature type="compositionally biased region" description="Low complexity" evidence="7">
    <location>
        <begin position="693"/>
        <end position="714"/>
    </location>
</feature>
<feature type="compositionally biased region" description="Low complexity" evidence="7">
    <location>
        <begin position="294"/>
        <end position="304"/>
    </location>
</feature>
<dbReference type="Pfam" id="PF22749">
    <property type="entry name" value="Arb2"/>
    <property type="match status" value="1"/>
</dbReference>
<dbReference type="PROSITE" id="PS00657">
    <property type="entry name" value="FORK_HEAD_1"/>
    <property type="match status" value="1"/>
</dbReference>
<evidence type="ECO:0000313" key="10">
    <source>
        <dbReference type="EMBL" id="OAP57488.1"/>
    </source>
</evidence>
<comment type="caution">
    <text evidence="10">The sequence shown here is derived from an EMBL/GenBank/DDBJ whole genome shotgun (WGS) entry which is preliminary data.</text>
</comment>
<dbReference type="InterPro" id="IPR036388">
    <property type="entry name" value="WH-like_DNA-bd_sf"/>
</dbReference>
<evidence type="ECO:0000256" key="3">
    <source>
        <dbReference type="ARBA" id="ARBA00023125"/>
    </source>
</evidence>
<dbReference type="Proteomes" id="UP000078343">
    <property type="component" value="Unassembled WGS sequence"/>
</dbReference>
<evidence type="ECO:0000313" key="11">
    <source>
        <dbReference type="Proteomes" id="UP000078343"/>
    </source>
</evidence>
<dbReference type="GO" id="GO:0005634">
    <property type="term" value="C:nucleus"/>
    <property type="evidence" value="ECO:0007669"/>
    <property type="project" value="UniProtKB-SubCell"/>
</dbReference>
<feature type="region of interest" description="Disordered" evidence="7">
    <location>
        <begin position="1"/>
        <end position="97"/>
    </location>
</feature>
<feature type="domain" description="Fork-head" evidence="9">
    <location>
        <begin position="364"/>
        <end position="454"/>
    </location>
</feature>
<feature type="compositionally biased region" description="Low complexity" evidence="7">
    <location>
        <begin position="592"/>
        <end position="601"/>
    </location>
</feature>
<dbReference type="CDD" id="cd00059">
    <property type="entry name" value="FH_FOX"/>
    <property type="match status" value="1"/>
</dbReference>
<name>A0A178ZCK5_9EURO</name>
<feature type="domain" description="FHA" evidence="8">
    <location>
        <begin position="155"/>
        <end position="230"/>
    </location>
</feature>
<dbReference type="Gene3D" id="1.10.10.10">
    <property type="entry name" value="Winged helix-like DNA-binding domain superfamily/Winged helix DNA-binding domain"/>
    <property type="match status" value="1"/>
</dbReference>
<dbReference type="RefSeq" id="XP_018690855.1">
    <property type="nucleotide sequence ID" value="XM_018839734.1"/>
</dbReference>
<feature type="compositionally biased region" description="Polar residues" evidence="7">
    <location>
        <begin position="52"/>
        <end position="63"/>
    </location>
</feature>
<dbReference type="STRING" id="1367422.A0A178ZCK5"/>
<keyword evidence="3 6" id="KW-0238">DNA-binding</keyword>
<dbReference type="PROSITE" id="PS50006">
    <property type="entry name" value="FHA_DOMAIN"/>
    <property type="match status" value="1"/>
</dbReference>
<evidence type="ECO:0000256" key="4">
    <source>
        <dbReference type="ARBA" id="ARBA00023163"/>
    </source>
</evidence>
<dbReference type="SMART" id="SM00339">
    <property type="entry name" value="FH"/>
    <property type="match status" value="1"/>
</dbReference>
<organism evidence="10 11">
    <name type="scientific">Fonsecaea erecta</name>
    <dbReference type="NCBI Taxonomy" id="1367422"/>
    <lineage>
        <taxon>Eukaryota</taxon>
        <taxon>Fungi</taxon>
        <taxon>Dikarya</taxon>
        <taxon>Ascomycota</taxon>
        <taxon>Pezizomycotina</taxon>
        <taxon>Eurotiomycetes</taxon>
        <taxon>Chaetothyriomycetidae</taxon>
        <taxon>Chaetothyriales</taxon>
        <taxon>Herpotrichiellaceae</taxon>
        <taxon>Fonsecaea</taxon>
    </lineage>
</organism>
<dbReference type="PANTHER" id="PTHR45881">
    <property type="entry name" value="CHECKPOINT SUPPRESSOR 1-LIKE, ISOFORM A-RELATED"/>
    <property type="match status" value="1"/>
</dbReference>
<evidence type="ECO:0000256" key="7">
    <source>
        <dbReference type="SAM" id="MobiDB-lite"/>
    </source>
</evidence>
<evidence type="ECO:0000256" key="1">
    <source>
        <dbReference type="ARBA" id="ARBA00004123"/>
    </source>
</evidence>
<dbReference type="EMBL" id="LVYI01000007">
    <property type="protein sequence ID" value="OAP57488.1"/>
    <property type="molecule type" value="Genomic_DNA"/>
</dbReference>
<feature type="DNA-binding region" description="Fork-head" evidence="6">
    <location>
        <begin position="364"/>
        <end position="454"/>
    </location>
</feature>
<protein>
    <submittedName>
        <fullName evidence="10">Uncharacterized protein</fullName>
    </submittedName>
</protein>
<dbReference type="SMART" id="SM00240">
    <property type="entry name" value="FHA"/>
    <property type="match status" value="1"/>
</dbReference>
<feature type="compositionally biased region" description="Polar residues" evidence="7">
    <location>
        <begin position="477"/>
        <end position="492"/>
    </location>
</feature>
<dbReference type="InterPro" id="IPR001766">
    <property type="entry name" value="Fork_head_dom"/>
</dbReference>
<keyword evidence="2" id="KW-0805">Transcription regulation</keyword>
<gene>
    <name evidence="10" type="ORF">AYL99_08226</name>
</gene>
<dbReference type="InterPro" id="IPR030456">
    <property type="entry name" value="TF_fork_head_CS_2"/>
</dbReference>